<dbReference type="Proteomes" id="UP000887574">
    <property type="component" value="Unplaced"/>
</dbReference>
<dbReference type="WBParaSite" id="jg1240">
    <property type="protein sequence ID" value="jg1240"/>
    <property type="gene ID" value="jg1240"/>
</dbReference>
<name>A0A915CTC8_9BILA</name>
<accession>A0A915CTC8</accession>
<evidence type="ECO:0000313" key="1">
    <source>
        <dbReference type="Proteomes" id="UP000887574"/>
    </source>
</evidence>
<dbReference type="PANTHER" id="PTHR22744:SF14">
    <property type="entry name" value="BTB DOMAIN-CONTAINING PROTEIN-RELATED"/>
    <property type="match status" value="1"/>
</dbReference>
<evidence type="ECO:0000313" key="2">
    <source>
        <dbReference type="WBParaSite" id="jg1240"/>
    </source>
</evidence>
<keyword evidence="1" id="KW-1185">Reference proteome</keyword>
<dbReference type="PANTHER" id="PTHR22744">
    <property type="entry name" value="HELIX LOOP HELIX PROTEIN 21-RELATED"/>
    <property type="match status" value="1"/>
</dbReference>
<organism evidence="1 2">
    <name type="scientific">Ditylenchus dipsaci</name>
    <dbReference type="NCBI Taxonomy" id="166011"/>
    <lineage>
        <taxon>Eukaryota</taxon>
        <taxon>Metazoa</taxon>
        <taxon>Ecdysozoa</taxon>
        <taxon>Nematoda</taxon>
        <taxon>Chromadorea</taxon>
        <taxon>Rhabditida</taxon>
        <taxon>Tylenchina</taxon>
        <taxon>Tylenchomorpha</taxon>
        <taxon>Sphaerularioidea</taxon>
        <taxon>Anguinidae</taxon>
        <taxon>Anguininae</taxon>
        <taxon>Ditylenchus</taxon>
    </lineage>
</organism>
<sequence>MKVAGSKLDAMVQLLDLFYNRICITDDNVENLMKMAKSVQAYLILTNCEVFLLQSSAISLAQEYGLQHLRKRFMDRCTDADEAKKLKIEPEFKLLKAEILQEIFTKVM</sequence>
<dbReference type="AlphaFoldDB" id="A0A915CTC8"/>
<proteinExistence type="predicted"/>
<reference evidence="2" key="1">
    <citation type="submission" date="2022-11" db="UniProtKB">
        <authorList>
            <consortium name="WormBaseParasite"/>
        </authorList>
    </citation>
    <scope>IDENTIFICATION</scope>
</reference>
<protein>
    <submittedName>
        <fullName evidence="2">BTB domain-containing protein</fullName>
    </submittedName>
</protein>